<evidence type="ECO:0000313" key="1">
    <source>
        <dbReference type="EMBL" id="KAF6199775.1"/>
    </source>
</evidence>
<dbReference type="SUPFAM" id="SSF53955">
    <property type="entry name" value="Lysozyme-like"/>
    <property type="match status" value="1"/>
</dbReference>
<protein>
    <submittedName>
        <fullName evidence="1">Uncharacterized protein</fullName>
    </submittedName>
</protein>
<reference evidence="1" key="1">
    <citation type="journal article" date="2021" name="Mol. Ecol. Resour.">
        <title>Apolygus lucorum genome provides insights into omnivorousness and mesophyll feeding.</title>
        <authorList>
            <person name="Liu Y."/>
            <person name="Liu H."/>
            <person name="Wang H."/>
            <person name="Huang T."/>
            <person name="Liu B."/>
            <person name="Yang B."/>
            <person name="Yin L."/>
            <person name="Li B."/>
            <person name="Zhang Y."/>
            <person name="Zhang S."/>
            <person name="Jiang F."/>
            <person name="Zhang X."/>
            <person name="Ren Y."/>
            <person name="Wang B."/>
            <person name="Wang S."/>
            <person name="Lu Y."/>
            <person name="Wu K."/>
            <person name="Fan W."/>
            <person name="Wang G."/>
        </authorList>
    </citation>
    <scope>NUCLEOTIDE SEQUENCE</scope>
    <source>
        <strain evidence="1">12Hb</strain>
    </source>
</reference>
<proteinExistence type="predicted"/>
<evidence type="ECO:0000313" key="2">
    <source>
        <dbReference type="Proteomes" id="UP000466442"/>
    </source>
</evidence>
<dbReference type="Proteomes" id="UP000466442">
    <property type="component" value="Unassembled WGS sequence"/>
</dbReference>
<accession>A0A8S9WWS6</accession>
<keyword evidence="2" id="KW-1185">Reference proteome</keyword>
<dbReference type="InterPro" id="IPR023346">
    <property type="entry name" value="Lysozyme-like_dom_sf"/>
</dbReference>
<name>A0A8S9WWS6_APOLU</name>
<dbReference type="EMBL" id="WIXP02000014">
    <property type="protein sequence ID" value="KAF6199775.1"/>
    <property type="molecule type" value="Genomic_DNA"/>
</dbReference>
<sequence>MEVYKIAVILCAIGVPSYSKVYHFCDLAKKLKLRYYQQYVQNVSLATCIAGYRGYDTSHKLIHPDGRIYYGIFGLESKNSYCNKYEFMNSYFARDLECLAAVLSEPRMHYMYERLCAPDLTTRGECWENDYVLVPRFPDIFDETYGEEDAIVRYLKTKGIDYNVPFGLRCP</sequence>
<organism evidence="1 2">
    <name type="scientific">Apolygus lucorum</name>
    <name type="common">Small green plant bug</name>
    <name type="synonym">Lygocoris lucorum</name>
    <dbReference type="NCBI Taxonomy" id="248454"/>
    <lineage>
        <taxon>Eukaryota</taxon>
        <taxon>Metazoa</taxon>
        <taxon>Ecdysozoa</taxon>
        <taxon>Arthropoda</taxon>
        <taxon>Hexapoda</taxon>
        <taxon>Insecta</taxon>
        <taxon>Pterygota</taxon>
        <taxon>Neoptera</taxon>
        <taxon>Paraneoptera</taxon>
        <taxon>Hemiptera</taxon>
        <taxon>Heteroptera</taxon>
        <taxon>Panheteroptera</taxon>
        <taxon>Cimicomorpha</taxon>
        <taxon>Miridae</taxon>
        <taxon>Mirini</taxon>
        <taxon>Apolygus</taxon>
    </lineage>
</organism>
<dbReference type="AlphaFoldDB" id="A0A8S9WWS6"/>
<comment type="caution">
    <text evidence="1">The sequence shown here is derived from an EMBL/GenBank/DDBJ whole genome shotgun (WGS) entry which is preliminary data.</text>
</comment>
<dbReference type="Gene3D" id="1.10.530.10">
    <property type="match status" value="1"/>
</dbReference>
<gene>
    <name evidence="1" type="ORF">GE061_006073</name>
</gene>